<evidence type="ECO:0000256" key="4">
    <source>
        <dbReference type="ARBA" id="ARBA00023014"/>
    </source>
</evidence>
<gene>
    <name evidence="6" type="ORF">A9A59_2407</name>
</gene>
<dbReference type="Gene3D" id="3.40.5.90">
    <property type="entry name" value="CDGSH iron-sulfur domain, mitoNEET-type"/>
    <property type="match status" value="1"/>
</dbReference>
<sequence length="68" mass="7328">MAETTITVRDNGPYIVRGEFTVVDAEGKPFEKKDVVALCRCGHSATKPFCDGAHQREGFSSAPRAGQS</sequence>
<dbReference type="EMBL" id="PDJQ01000001">
    <property type="protein sequence ID" value="PFG75141.1"/>
    <property type="molecule type" value="Genomic_DNA"/>
</dbReference>
<evidence type="ECO:0000256" key="3">
    <source>
        <dbReference type="ARBA" id="ARBA00023004"/>
    </source>
</evidence>
<keyword evidence="1" id="KW-0001">2Fe-2S</keyword>
<dbReference type="Proteomes" id="UP000223071">
    <property type="component" value="Unassembled WGS sequence"/>
</dbReference>
<keyword evidence="3" id="KW-0408">Iron</keyword>
<dbReference type="GO" id="GO:0051537">
    <property type="term" value="F:2 iron, 2 sulfur cluster binding"/>
    <property type="evidence" value="ECO:0007669"/>
    <property type="project" value="UniProtKB-KW"/>
</dbReference>
<keyword evidence="2" id="KW-0479">Metal-binding</keyword>
<name>A0A2A9HIX4_TEPT2</name>
<keyword evidence="4" id="KW-0411">Iron-sulfur</keyword>
<protein>
    <submittedName>
        <fullName evidence="6">3-phenylpropionate/trans-cinnamate dioxygenase ferredoxin subunit</fullName>
    </submittedName>
</protein>
<evidence type="ECO:0000256" key="1">
    <source>
        <dbReference type="ARBA" id="ARBA00022714"/>
    </source>
</evidence>
<keyword evidence="6" id="KW-0223">Dioxygenase</keyword>
<dbReference type="AlphaFoldDB" id="A0A2A9HIX4"/>
<dbReference type="GO" id="GO:0051213">
    <property type="term" value="F:dioxygenase activity"/>
    <property type="evidence" value="ECO:0007669"/>
    <property type="project" value="UniProtKB-KW"/>
</dbReference>
<proteinExistence type="predicted"/>
<keyword evidence="6" id="KW-0560">Oxidoreductase</keyword>
<dbReference type="RefSeq" id="WP_098504479.1">
    <property type="nucleotide sequence ID" value="NZ_PDJQ01000001.1"/>
</dbReference>
<evidence type="ECO:0000259" key="5">
    <source>
        <dbReference type="SMART" id="SM00704"/>
    </source>
</evidence>
<dbReference type="Pfam" id="PF09360">
    <property type="entry name" value="zf-CDGSH"/>
    <property type="match status" value="1"/>
</dbReference>
<evidence type="ECO:0000256" key="2">
    <source>
        <dbReference type="ARBA" id="ARBA00022723"/>
    </source>
</evidence>
<evidence type="ECO:0000313" key="7">
    <source>
        <dbReference type="Proteomes" id="UP000223071"/>
    </source>
</evidence>
<feature type="domain" description="Iron-binding zinc finger CDGSH type" evidence="5">
    <location>
        <begin position="25"/>
        <end position="60"/>
    </location>
</feature>
<dbReference type="GO" id="GO:0005737">
    <property type="term" value="C:cytoplasm"/>
    <property type="evidence" value="ECO:0007669"/>
    <property type="project" value="UniProtKB-ARBA"/>
</dbReference>
<accession>A0A2A9HIX4</accession>
<dbReference type="InterPro" id="IPR042216">
    <property type="entry name" value="MitoNEET_CISD"/>
</dbReference>
<reference evidence="6 7" key="1">
    <citation type="submission" date="2017-09" db="EMBL/GenBank/DDBJ databases">
        <title>Sequencing the genomes of two abundant thermophiles in Great Basin hot springs: Thermocrinis jamiesonii and novel Chloroflexi Thermoflexus hugenholtzii.</title>
        <authorList>
            <person name="Hedlund B."/>
        </authorList>
    </citation>
    <scope>NUCLEOTIDE SEQUENCE [LARGE SCALE GENOMIC DNA]</scope>
    <source>
        <strain evidence="6 7">G233</strain>
    </source>
</reference>
<comment type="caution">
    <text evidence="6">The sequence shown here is derived from an EMBL/GenBank/DDBJ whole genome shotgun (WGS) entry which is preliminary data.</text>
</comment>
<dbReference type="SMART" id="SM00704">
    <property type="entry name" value="ZnF_CDGSH"/>
    <property type="match status" value="1"/>
</dbReference>
<dbReference type="GO" id="GO:0046872">
    <property type="term" value="F:metal ion binding"/>
    <property type="evidence" value="ECO:0007669"/>
    <property type="project" value="UniProtKB-KW"/>
</dbReference>
<organism evidence="6 7">
    <name type="scientific">Tepidiforma thermophila (strain KCTC 52669 / CGMCC 1.13589 / G233)</name>
    <dbReference type="NCBI Taxonomy" id="2761530"/>
    <lineage>
        <taxon>Bacteria</taxon>
        <taxon>Bacillati</taxon>
        <taxon>Chloroflexota</taxon>
        <taxon>Tepidiformia</taxon>
        <taxon>Tepidiformales</taxon>
        <taxon>Tepidiformaceae</taxon>
        <taxon>Tepidiforma</taxon>
    </lineage>
</organism>
<keyword evidence="7" id="KW-1185">Reference proteome</keyword>
<dbReference type="InterPro" id="IPR018967">
    <property type="entry name" value="FeS-contain_CDGSH-typ"/>
</dbReference>
<evidence type="ECO:0000313" key="6">
    <source>
        <dbReference type="EMBL" id="PFG75141.1"/>
    </source>
</evidence>